<dbReference type="Pfam" id="PF05368">
    <property type="entry name" value="NmrA"/>
    <property type="match status" value="1"/>
</dbReference>
<evidence type="ECO:0000256" key="1">
    <source>
        <dbReference type="ARBA" id="ARBA00006328"/>
    </source>
</evidence>
<reference evidence="4 5" key="1">
    <citation type="submission" date="2016-10" db="EMBL/GenBank/DDBJ databases">
        <authorList>
            <person name="de Groot N.N."/>
        </authorList>
    </citation>
    <scope>NUCLEOTIDE SEQUENCE [LARGE SCALE GENOMIC DNA]</scope>
    <source>
        <strain evidence="4 5">CPCC 201354</strain>
    </source>
</reference>
<dbReference type="STRING" id="504805.SAMN05421505_1675"/>
<organism evidence="4 5">
    <name type="scientific">Sinosporangium album</name>
    <dbReference type="NCBI Taxonomy" id="504805"/>
    <lineage>
        <taxon>Bacteria</taxon>
        <taxon>Bacillati</taxon>
        <taxon>Actinomycetota</taxon>
        <taxon>Actinomycetes</taxon>
        <taxon>Streptosporangiales</taxon>
        <taxon>Streptosporangiaceae</taxon>
        <taxon>Sinosporangium</taxon>
    </lineage>
</organism>
<dbReference type="PANTHER" id="PTHR42748">
    <property type="entry name" value="NITROGEN METABOLITE REPRESSION PROTEIN NMRA FAMILY MEMBER"/>
    <property type="match status" value="1"/>
</dbReference>
<protein>
    <submittedName>
        <fullName evidence="4">Uncharacterized conserved protein YbjT, contains NAD(P)-binding and DUF2867 domains</fullName>
    </submittedName>
</protein>
<dbReference type="EMBL" id="FNCN01000067">
    <property type="protein sequence ID" value="SDI54458.1"/>
    <property type="molecule type" value="Genomic_DNA"/>
</dbReference>
<evidence type="ECO:0000259" key="3">
    <source>
        <dbReference type="Pfam" id="PF05368"/>
    </source>
</evidence>
<dbReference type="InterPro" id="IPR051164">
    <property type="entry name" value="NmrA-like_oxidored"/>
</dbReference>
<dbReference type="SUPFAM" id="SSF51735">
    <property type="entry name" value="NAD(P)-binding Rossmann-fold domains"/>
    <property type="match status" value="1"/>
</dbReference>
<evidence type="ECO:0000313" key="4">
    <source>
        <dbReference type="EMBL" id="SDI54458.1"/>
    </source>
</evidence>
<dbReference type="AlphaFoldDB" id="A0A1G8LFL4"/>
<comment type="similarity">
    <text evidence="1">Belongs to the NmrA-type oxidoreductase family.</text>
</comment>
<keyword evidence="5" id="KW-1185">Reference proteome</keyword>
<evidence type="ECO:0000256" key="2">
    <source>
        <dbReference type="ARBA" id="ARBA00022857"/>
    </source>
</evidence>
<dbReference type="InterPro" id="IPR036291">
    <property type="entry name" value="NAD(P)-bd_dom_sf"/>
</dbReference>
<dbReference type="PANTHER" id="PTHR42748:SF7">
    <property type="entry name" value="NMRA LIKE REDOX SENSOR 1-RELATED"/>
    <property type="match status" value="1"/>
</dbReference>
<gene>
    <name evidence="4" type="ORF">SAMN05421505_1675</name>
</gene>
<dbReference type="Gene3D" id="3.40.50.720">
    <property type="entry name" value="NAD(P)-binding Rossmann-like Domain"/>
    <property type="match status" value="1"/>
</dbReference>
<dbReference type="Proteomes" id="UP000198923">
    <property type="component" value="Unassembled WGS sequence"/>
</dbReference>
<name>A0A1G8LFL4_9ACTN</name>
<feature type="domain" description="NmrA-like" evidence="3">
    <location>
        <begin position="5"/>
        <end position="213"/>
    </location>
</feature>
<proteinExistence type="inferred from homology"/>
<sequence length="284" mass="29371">MVAMTFLVLNAAGAQGGAVARRLLAAGLPVRGFSRSGAVPEGAESVTGDLTDAEAVKAAFAGVSHASVTLPMVYDPAVVEVYVRNIRDAALAAGVCHLAFNTANRLPEGETGVVAYDTRRAAVRTLREAGLPVVELRPAVYLDNIAAPWFAGPLAADGVLAYPLPADLPVAWLSLEDLAAFTHAALIRDDLDGAVLKLGPEEAVTGADLAAAVGARYQLLDVTAFETALAAVTGPRTAAAVAATYRHIAADRALVAADPSALDLLDVRPTPPRAWLAAQPWARR</sequence>
<evidence type="ECO:0000313" key="5">
    <source>
        <dbReference type="Proteomes" id="UP000198923"/>
    </source>
</evidence>
<dbReference type="InterPro" id="IPR008030">
    <property type="entry name" value="NmrA-like"/>
</dbReference>
<keyword evidence="2" id="KW-0521">NADP</keyword>
<accession>A0A1G8LFL4</accession>